<feature type="domain" description="Recombinase" evidence="2">
    <location>
        <begin position="1"/>
        <end position="85"/>
    </location>
</feature>
<feature type="non-terminal residue" evidence="3">
    <location>
        <position position="1"/>
    </location>
</feature>
<dbReference type="InterPro" id="IPR011109">
    <property type="entry name" value="DNA_bind_recombinase_dom"/>
</dbReference>
<proteinExistence type="inferred from homology"/>
<evidence type="ECO:0000259" key="2">
    <source>
        <dbReference type="PROSITE" id="PS51737"/>
    </source>
</evidence>
<dbReference type="AlphaFoldDB" id="A0A0G1NZX8"/>
<dbReference type="Pfam" id="PF07508">
    <property type="entry name" value="Recombinase"/>
    <property type="match status" value="1"/>
</dbReference>
<evidence type="ECO:0000313" key="3">
    <source>
        <dbReference type="EMBL" id="KKU25947.1"/>
    </source>
</evidence>
<dbReference type="InterPro" id="IPR038109">
    <property type="entry name" value="DNA_bind_recomb_sf"/>
</dbReference>
<gene>
    <name evidence="3" type="ORF">UX39_C0015G0015</name>
</gene>
<organism evidence="3 4">
    <name type="scientific">Candidatus Magasanikbacteria bacterium GW2011_GWA2_46_17</name>
    <dbReference type="NCBI Taxonomy" id="1619042"/>
    <lineage>
        <taxon>Bacteria</taxon>
        <taxon>Candidatus Magasanikiibacteriota</taxon>
    </lineage>
</organism>
<dbReference type="GO" id="GO:0003677">
    <property type="term" value="F:DNA binding"/>
    <property type="evidence" value="ECO:0007669"/>
    <property type="project" value="InterPro"/>
</dbReference>
<accession>A0A0G1NZX8</accession>
<protein>
    <submittedName>
        <fullName evidence="3">Resolvase</fullName>
    </submittedName>
</protein>
<comment type="similarity">
    <text evidence="1">Belongs to the site-specific recombinase resolvase family.</text>
</comment>
<sequence>REMFELYSTGNHSTLSLVKEMYKKGLRNRTGRTVGKSRLHEMLSDPFYCGNIRWKNVVTKGSQNPIITRQIFEKVQLILGRKLKNPQYRKHLPVFKAKLRCIECEGTITWETQKGHWYGHCNHHRACNQKKWVRQEKVEEQLFPLFDRVAPKNKRVLQWLKEALKEVHTTESTVHTERREEIARSIALADKRMERLYVDKLDGVVDNALYQKVNEDTKKEKAALLEAQEGLNEDQSAYYEAGYAIHELAAEAQAIYESPKATLNKNFEPRQKGAKCDILRSPFVMTPTELVGESLEPRNKFRTSKNPFFNVRFGNLDAKSGTLLPG</sequence>
<dbReference type="GO" id="GO:0000150">
    <property type="term" value="F:DNA strand exchange activity"/>
    <property type="evidence" value="ECO:0007669"/>
    <property type="project" value="InterPro"/>
</dbReference>
<evidence type="ECO:0000313" key="4">
    <source>
        <dbReference type="Proteomes" id="UP000034175"/>
    </source>
</evidence>
<dbReference type="PANTHER" id="PTHR30461">
    <property type="entry name" value="DNA-INVERTASE FROM LAMBDOID PROPHAGE"/>
    <property type="match status" value="1"/>
</dbReference>
<dbReference type="PROSITE" id="PS51737">
    <property type="entry name" value="RECOMBINASE_DNA_BIND"/>
    <property type="match status" value="1"/>
</dbReference>
<comment type="caution">
    <text evidence="3">The sequence shown here is derived from an EMBL/GenBank/DDBJ whole genome shotgun (WGS) entry which is preliminary data.</text>
</comment>
<name>A0A0G1NZX8_9BACT</name>
<dbReference type="InterPro" id="IPR050639">
    <property type="entry name" value="SSR_resolvase"/>
</dbReference>
<dbReference type="PANTHER" id="PTHR30461:SF26">
    <property type="entry name" value="RESOLVASE HOMOLOG YNEB"/>
    <property type="match status" value="1"/>
</dbReference>
<dbReference type="EMBL" id="LCMA01000015">
    <property type="protein sequence ID" value="KKU25947.1"/>
    <property type="molecule type" value="Genomic_DNA"/>
</dbReference>
<reference evidence="3 4" key="1">
    <citation type="journal article" date="2015" name="Nature">
        <title>rRNA introns, odd ribosomes, and small enigmatic genomes across a large radiation of phyla.</title>
        <authorList>
            <person name="Brown C.T."/>
            <person name="Hug L.A."/>
            <person name="Thomas B.C."/>
            <person name="Sharon I."/>
            <person name="Castelle C.J."/>
            <person name="Singh A."/>
            <person name="Wilkins M.J."/>
            <person name="Williams K.H."/>
            <person name="Banfield J.F."/>
        </authorList>
    </citation>
    <scope>NUCLEOTIDE SEQUENCE [LARGE SCALE GENOMIC DNA]</scope>
</reference>
<dbReference type="Proteomes" id="UP000034175">
    <property type="component" value="Unassembled WGS sequence"/>
</dbReference>
<evidence type="ECO:0000256" key="1">
    <source>
        <dbReference type="ARBA" id="ARBA00009913"/>
    </source>
</evidence>
<dbReference type="Gene3D" id="3.90.1750.20">
    <property type="entry name" value="Putative Large Serine Recombinase, Chain B, Domain 2"/>
    <property type="match status" value="1"/>
</dbReference>